<protein>
    <submittedName>
        <fullName evidence="1">Exopolysaccharide transport protein family</fullName>
    </submittedName>
</protein>
<organism evidence="1 2">
    <name type="scientific">Candidatus Gallionella acididurans</name>
    <dbReference type="NCBI Taxonomy" id="1796491"/>
    <lineage>
        <taxon>Bacteria</taxon>
        <taxon>Pseudomonadati</taxon>
        <taxon>Pseudomonadota</taxon>
        <taxon>Betaproteobacteria</taxon>
        <taxon>Nitrosomonadales</taxon>
        <taxon>Gallionellaceae</taxon>
        <taxon>Gallionella</taxon>
    </lineage>
</organism>
<comment type="caution">
    <text evidence="1">The sequence shown here is derived from an EMBL/GenBank/DDBJ whole genome shotgun (WGS) entry which is preliminary data.</text>
</comment>
<dbReference type="GO" id="GO:0004713">
    <property type="term" value="F:protein tyrosine kinase activity"/>
    <property type="evidence" value="ECO:0007669"/>
    <property type="project" value="TreeGrafter"/>
</dbReference>
<evidence type="ECO:0000313" key="2">
    <source>
        <dbReference type="Proteomes" id="UP000070578"/>
    </source>
</evidence>
<dbReference type="InterPro" id="IPR027417">
    <property type="entry name" value="P-loop_NTPase"/>
</dbReference>
<gene>
    <name evidence="1" type="ORF">AWT59_2854</name>
</gene>
<reference evidence="1 2" key="2">
    <citation type="submission" date="2016-03" db="EMBL/GenBank/DDBJ databases">
        <title>New uncultured bacterium of the family Gallionellaceae from acid mine drainage: description and reconstruction of genome based on metagenomic analysis of microbial community.</title>
        <authorList>
            <person name="Kadnikov V."/>
            <person name="Ivasenko D."/>
            <person name="Beletsky A."/>
            <person name="Mardanov A."/>
            <person name="Danilova E."/>
            <person name="Pimenov N."/>
            <person name="Karnachuk O."/>
            <person name="Ravin N."/>
        </authorList>
    </citation>
    <scope>NUCLEOTIDE SEQUENCE [LARGE SCALE GENOMIC DNA]</scope>
    <source>
        <strain evidence="1">ShG14-8</strain>
    </source>
</reference>
<reference evidence="1 2" key="1">
    <citation type="submission" date="2016-02" db="EMBL/GenBank/DDBJ databases">
        <authorList>
            <person name="Wen L."/>
            <person name="He K."/>
            <person name="Yang H."/>
        </authorList>
    </citation>
    <scope>NUCLEOTIDE SEQUENCE [LARGE SCALE GENOMIC DNA]</scope>
    <source>
        <strain evidence="1">ShG14-8</strain>
    </source>
</reference>
<dbReference type="PANTHER" id="PTHR32309">
    <property type="entry name" value="TYROSINE-PROTEIN KINASE"/>
    <property type="match status" value="1"/>
</dbReference>
<name>A0A139BPV4_9PROT</name>
<dbReference type="AlphaFoldDB" id="A0A139BPV4"/>
<dbReference type="PANTHER" id="PTHR32309:SF13">
    <property type="entry name" value="FERRIC ENTEROBACTIN TRANSPORT PROTEIN FEPE"/>
    <property type="match status" value="1"/>
</dbReference>
<sequence length="105" mass="11672">MKQPLKRVYAEYDLVLLDTPPVLAVTDATVLSEHVGTSIRVASEGVTTLGDLNETVKSFTQTGAKVTGVVFNALRPRPGKYGYGYGWYRYSSDTYQQYTKSKQVE</sequence>
<dbReference type="Proteomes" id="UP000070578">
    <property type="component" value="Unassembled WGS sequence"/>
</dbReference>
<dbReference type="InterPro" id="IPR050445">
    <property type="entry name" value="Bact_polysacc_biosynth/exp"/>
</dbReference>
<dbReference type="EMBL" id="LSLI01000107">
    <property type="protein sequence ID" value="KXS31014.1"/>
    <property type="molecule type" value="Genomic_DNA"/>
</dbReference>
<dbReference type="GO" id="GO:0005886">
    <property type="term" value="C:plasma membrane"/>
    <property type="evidence" value="ECO:0007669"/>
    <property type="project" value="TreeGrafter"/>
</dbReference>
<dbReference type="SUPFAM" id="SSF52540">
    <property type="entry name" value="P-loop containing nucleoside triphosphate hydrolases"/>
    <property type="match status" value="1"/>
</dbReference>
<dbReference type="Gene3D" id="3.40.50.300">
    <property type="entry name" value="P-loop containing nucleotide triphosphate hydrolases"/>
    <property type="match status" value="1"/>
</dbReference>
<accession>A0A139BPV4</accession>
<proteinExistence type="predicted"/>
<evidence type="ECO:0000313" key="1">
    <source>
        <dbReference type="EMBL" id="KXS31014.1"/>
    </source>
</evidence>